<accession>A0A5C3EMU4</accession>
<gene>
    <name evidence="1" type="ORF">UTRI_06510</name>
</gene>
<sequence>MKRKEHSPSRCADWKGNIAYLDSAKPFPNGIEGAKIKSQAIPTKKEQQASVPGAGVDHGPCVALIFALLRPPQTIMSPSVGCAKGHTVEPCGHTRCSIGLDATESHLNARLKMLPRRCFAVLYGLTVDCNTYTHSTKDSTISDLLQVGFLVSTVADPYVICGRSQPASTSWNLEPVSGAEHPPDYGSIRTDTSSAHQVSASTVLYTL</sequence>
<proteinExistence type="predicted"/>
<keyword evidence="2" id="KW-1185">Reference proteome</keyword>
<dbReference type="Proteomes" id="UP000324022">
    <property type="component" value="Unassembled WGS sequence"/>
</dbReference>
<name>A0A5C3EMU4_9BASI</name>
<evidence type="ECO:0000313" key="2">
    <source>
        <dbReference type="Proteomes" id="UP000324022"/>
    </source>
</evidence>
<dbReference type="AlphaFoldDB" id="A0A5C3EMU4"/>
<organism evidence="1 2">
    <name type="scientific">Ustilago trichophora</name>
    <dbReference type="NCBI Taxonomy" id="86804"/>
    <lineage>
        <taxon>Eukaryota</taxon>
        <taxon>Fungi</taxon>
        <taxon>Dikarya</taxon>
        <taxon>Basidiomycota</taxon>
        <taxon>Ustilaginomycotina</taxon>
        <taxon>Ustilaginomycetes</taxon>
        <taxon>Ustilaginales</taxon>
        <taxon>Ustilaginaceae</taxon>
        <taxon>Ustilago</taxon>
    </lineage>
</organism>
<reference evidence="1 2" key="1">
    <citation type="submission" date="2018-03" db="EMBL/GenBank/DDBJ databases">
        <authorList>
            <person name="Guldener U."/>
        </authorList>
    </citation>
    <scope>NUCLEOTIDE SEQUENCE [LARGE SCALE GENOMIC DNA]</scope>
    <source>
        <strain evidence="1 2">NBRC100155</strain>
    </source>
</reference>
<evidence type="ECO:0000313" key="1">
    <source>
        <dbReference type="EMBL" id="SPO31380.1"/>
    </source>
</evidence>
<dbReference type="EMBL" id="OOIN01000038">
    <property type="protein sequence ID" value="SPO31380.1"/>
    <property type="molecule type" value="Genomic_DNA"/>
</dbReference>
<protein>
    <submittedName>
        <fullName evidence="1">Uncharacterized protein</fullName>
    </submittedName>
</protein>